<name>A0A3R6X5V6_APHAT</name>
<comment type="caution">
    <text evidence="3">The sequence shown here is derived from an EMBL/GenBank/DDBJ whole genome shotgun (WGS) entry which is preliminary data.</text>
</comment>
<feature type="transmembrane region" description="Helical" evidence="2">
    <location>
        <begin position="31"/>
        <end position="51"/>
    </location>
</feature>
<dbReference type="InterPro" id="IPR023352">
    <property type="entry name" value="MAPEG-like_dom_sf"/>
</dbReference>
<feature type="transmembrane region" description="Helical" evidence="2">
    <location>
        <begin position="71"/>
        <end position="95"/>
    </location>
</feature>
<dbReference type="Proteomes" id="UP000285712">
    <property type="component" value="Unassembled WGS sequence"/>
</dbReference>
<evidence type="ECO:0000313" key="3">
    <source>
        <dbReference type="EMBL" id="RHY99117.1"/>
    </source>
</evidence>
<dbReference type="EMBL" id="QUTG01001638">
    <property type="protein sequence ID" value="RHY99117.1"/>
    <property type="molecule type" value="Genomic_DNA"/>
</dbReference>
<dbReference type="VEuPathDB" id="FungiDB:H257_12280"/>
<keyword evidence="2" id="KW-0472">Membrane</keyword>
<dbReference type="SUPFAM" id="SSF161084">
    <property type="entry name" value="MAPEG domain-like"/>
    <property type="match status" value="1"/>
</dbReference>
<keyword evidence="2" id="KW-0812">Transmembrane</keyword>
<sequence>MDSSDDDKITYSPSGLPQVPPSESGPKYGPLLILTVAPLVVGVVVAHVVYTQGDKSAYDLRMLTAALNADMLWTCLAVVVLGRLVAFANCYPLAVKGCFLTKDDRQLWANSFLLTEIGPNCAKNVVVMDSEGDVGMYNRANRALQDMVQTCGVVLAALFLASTVFAFPAFAVSLAFCWGWVMHVVSFAMNYDSHGLGYLLATLAAATLEGMVALMALKILWGF</sequence>
<keyword evidence="2" id="KW-1133">Transmembrane helix</keyword>
<feature type="transmembrane region" description="Helical" evidence="2">
    <location>
        <begin position="196"/>
        <end position="221"/>
    </location>
</feature>
<gene>
    <name evidence="3" type="ORF">DYB35_013301</name>
</gene>
<proteinExistence type="predicted"/>
<reference evidence="3 4" key="1">
    <citation type="submission" date="2018-08" db="EMBL/GenBank/DDBJ databases">
        <title>Aphanomyces genome sequencing and annotation.</title>
        <authorList>
            <person name="Minardi D."/>
            <person name="Oidtmann B."/>
            <person name="Van Der Giezen M."/>
            <person name="Studholme D.J."/>
        </authorList>
    </citation>
    <scope>NUCLEOTIDE SEQUENCE [LARGE SCALE GENOMIC DNA]</scope>
    <source>
        <strain evidence="3 4">Sv</strain>
    </source>
</reference>
<evidence type="ECO:0000256" key="1">
    <source>
        <dbReference type="SAM" id="MobiDB-lite"/>
    </source>
</evidence>
<organism evidence="3 4">
    <name type="scientific">Aphanomyces astaci</name>
    <name type="common">Crayfish plague agent</name>
    <dbReference type="NCBI Taxonomy" id="112090"/>
    <lineage>
        <taxon>Eukaryota</taxon>
        <taxon>Sar</taxon>
        <taxon>Stramenopiles</taxon>
        <taxon>Oomycota</taxon>
        <taxon>Saprolegniomycetes</taxon>
        <taxon>Saprolegniales</taxon>
        <taxon>Verrucalvaceae</taxon>
        <taxon>Aphanomyces</taxon>
    </lineage>
</organism>
<evidence type="ECO:0000256" key="2">
    <source>
        <dbReference type="SAM" id="Phobius"/>
    </source>
</evidence>
<evidence type="ECO:0000313" key="4">
    <source>
        <dbReference type="Proteomes" id="UP000285712"/>
    </source>
</evidence>
<protein>
    <submittedName>
        <fullName evidence="3">Uncharacterized protein</fullName>
    </submittedName>
</protein>
<accession>A0A3R6X5V6</accession>
<feature type="region of interest" description="Disordered" evidence="1">
    <location>
        <begin position="1"/>
        <end position="23"/>
    </location>
</feature>
<feature type="transmembrane region" description="Helical" evidence="2">
    <location>
        <begin position="152"/>
        <end position="176"/>
    </location>
</feature>
<dbReference type="AlphaFoldDB" id="A0A3R6X5V6"/>